<name>A0ABR4GC63_9EURO</name>
<gene>
    <name evidence="1" type="ORF">BJX66DRAFT_335876</name>
</gene>
<reference evidence="1 2" key="1">
    <citation type="submission" date="2024-07" db="EMBL/GenBank/DDBJ databases">
        <title>Section-level genome sequencing and comparative genomics of Aspergillus sections Usti and Cavernicolus.</title>
        <authorList>
            <consortium name="Lawrence Berkeley National Laboratory"/>
            <person name="Nybo J.L."/>
            <person name="Vesth T.C."/>
            <person name="Theobald S."/>
            <person name="Frisvad J.C."/>
            <person name="Larsen T.O."/>
            <person name="Kjaerboelling I."/>
            <person name="Rothschild-Mancinelli K."/>
            <person name="Lyhne E.K."/>
            <person name="Kogle M.E."/>
            <person name="Barry K."/>
            <person name="Clum A."/>
            <person name="Na H."/>
            <person name="Ledsgaard L."/>
            <person name="Lin J."/>
            <person name="Lipzen A."/>
            <person name="Kuo A."/>
            <person name="Riley R."/>
            <person name="Mondo S."/>
            <person name="Labutti K."/>
            <person name="Haridas S."/>
            <person name="Pangalinan J."/>
            <person name="Salamov A.A."/>
            <person name="Simmons B.A."/>
            <person name="Magnuson J.K."/>
            <person name="Chen J."/>
            <person name="Drula E."/>
            <person name="Henrissat B."/>
            <person name="Wiebenga A."/>
            <person name="Lubbers R.J."/>
            <person name="Gomes A.C."/>
            <person name="Makela M.R."/>
            <person name="Stajich J."/>
            <person name="Grigoriev I.V."/>
            <person name="Mortensen U.H."/>
            <person name="De Vries R.P."/>
            <person name="Baker S.E."/>
            <person name="Andersen M.R."/>
        </authorList>
    </citation>
    <scope>NUCLEOTIDE SEQUENCE [LARGE SCALE GENOMIC DNA]</scope>
    <source>
        <strain evidence="1 2">CBS 209.92</strain>
    </source>
</reference>
<sequence length="219" mass="25404">MDCDLKDHRLYPTYITLPTEIDLVLSPADWHQRGWFLAVQVVTVQRIEGYRALLRVFDQDKTEFDLIIQFQGNEVWTFPLDKVRETDALLIRDPVLSQLPNGELGVTVVGTKTIKIIPYMLLYLKNTSRHLVTARTQRNGYHVCFMCRRRATEEEPVSPCEGCLLFYFCDKACRGKAMVYKWHALQCQMLQDDDVGAMFAGNWDDVREFSLTFLVKGDI</sequence>
<evidence type="ECO:0000313" key="2">
    <source>
        <dbReference type="Proteomes" id="UP001610563"/>
    </source>
</evidence>
<evidence type="ECO:0008006" key="3">
    <source>
        <dbReference type="Google" id="ProtNLM"/>
    </source>
</evidence>
<dbReference type="SUPFAM" id="SSF144232">
    <property type="entry name" value="HIT/MYND zinc finger-like"/>
    <property type="match status" value="1"/>
</dbReference>
<organism evidence="1 2">
    <name type="scientific">Aspergillus keveii</name>
    <dbReference type="NCBI Taxonomy" id="714993"/>
    <lineage>
        <taxon>Eukaryota</taxon>
        <taxon>Fungi</taxon>
        <taxon>Dikarya</taxon>
        <taxon>Ascomycota</taxon>
        <taxon>Pezizomycotina</taxon>
        <taxon>Eurotiomycetes</taxon>
        <taxon>Eurotiomycetidae</taxon>
        <taxon>Eurotiales</taxon>
        <taxon>Aspergillaceae</taxon>
        <taxon>Aspergillus</taxon>
        <taxon>Aspergillus subgen. Nidulantes</taxon>
    </lineage>
</organism>
<dbReference type="Proteomes" id="UP001610563">
    <property type="component" value="Unassembled WGS sequence"/>
</dbReference>
<dbReference type="EMBL" id="JBFTWV010000025">
    <property type="protein sequence ID" value="KAL2796630.1"/>
    <property type="molecule type" value="Genomic_DNA"/>
</dbReference>
<evidence type="ECO:0000313" key="1">
    <source>
        <dbReference type="EMBL" id="KAL2796630.1"/>
    </source>
</evidence>
<proteinExistence type="predicted"/>
<keyword evidence="2" id="KW-1185">Reference proteome</keyword>
<comment type="caution">
    <text evidence="1">The sequence shown here is derived from an EMBL/GenBank/DDBJ whole genome shotgun (WGS) entry which is preliminary data.</text>
</comment>
<protein>
    <recommendedName>
        <fullName evidence="3">MYND-type zinc finger protein samB</fullName>
    </recommendedName>
</protein>
<accession>A0ABR4GC63</accession>